<reference evidence="1 2" key="1">
    <citation type="journal article" date="2019" name="Sci. Rep.">
        <title>Orb-weaving spider Araneus ventricosus genome elucidates the spidroin gene catalogue.</title>
        <authorList>
            <person name="Kono N."/>
            <person name="Nakamura H."/>
            <person name="Ohtoshi R."/>
            <person name="Moran D.A.P."/>
            <person name="Shinohara A."/>
            <person name="Yoshida Y."/>
            <person name="Fujiwara M."/>
            <person name="Mori M."/>
            <person name="Tomita M."/>
            <person name="Arakawa K."/>
        </authorList>
    </citation>
    <scope>NUCLEOTIDE SEQUENCE [LARGE SCALE GENOMIC DNA]</scope>
</reference>
<protein>
    <submittedName>
        <fullName evidence="1">Uncharacterized protein</fullName>
    </submittedName>
</protein>
<name>A0A4Y2HPS2_ARAVE</name>
<evidence type="ECO:0000313" key="1">
    <source>
        <dbReference type="EMBL" id="GBM67133.1"/>
    </source>
</evidence>
<dbReference type="Proteomes" id="UP000499080">
    <property type="component" value="Unassembled WGS sequence"/>
</dbReference>
<dbReference type="AlphaFoldDB" id="A0A4Y2HPS2"/>
<comment type="caution">
    <text evidence="1">The sequence shown here is derived from an EMBL/GenBank/DDBJ whole genome shotgun (WGS) entry which is preliminary data.</text>
</comment>
<gene>
    <name evidence="1" type="ORF">AVEN_194997_1</name>
</gene>
<sequence>MRYILRYCVTILIQLDSCFETDLVILNRGKMRGTAQSSPDFCPTLAVGRLVSSSTGPHTRIFGLRTKNPPVQRRDLSTRPPLPIVLGRNINEMSFELIVSYLSF</sequence>
<accession>A0A4Y2HPS2</accession>
<keyword evidence="2" id="KW-1185">Reference proteome</keyword>
<proteinExistence type="predicted"/>
<organism evidence="1 2">
    <name type="scientific">Araneus ventricosus</name>
    <name type="common">Orbweaver spider</name>
    <name type="synonym">Epeira ventricosa</name>
    <dbReference type="NCBI Taxonomy" id="182803"/>
    <lineage>
        <taxon>Eukaryota</taxon>
        <taxon>Metazoa</taxon>
        <taxon>Ecdysozoa</taxon>
        <taxon>Arthropoda</taxon>
        <taxon>Chelicerata</taxon>
        <taxon>Arachnida</taxon>
        <taxon>Araneae</taxon>
        <taxon>Araneomorphae</taxon>
        <taxon>Entelegynae</taxon>
        <taxon>Araneoidea</taxon>
        <taxon>Araneidae</taxon>
        <taxon>Araneus</taxon>
    </lineage>
</organism>
<dbReference type="EMBL" id="BGPR01002063">
    <property type="protein sequence ID" value="GBM67133.1"/>
    <property type="molecule type" value="Genomic_DNA"/>
</dbReference>
<evidence type="ECO:0000313" key="2">
    <source>
        <dbReference type="Proteomes" id="UP000499080"/>
    </source>
</evidence>